<evidence type="ECO:0000256" key="4">
    <source>
        <dbReference type="ARBA" id="ARBA00012961"/>
    </source>
</evidence>
<evidence type="ECO:0000256" key="11">
    <source>
        <dbReference type="ARBA" id="ARBA00030128"/>
    </source>
</evidence>
<dbReference type="HAMAP" id="MF_00328">
    <property type="entry name" value="Guanylate_kinase"/>
    <property type="match status" value="1"/>
</dbReference>
<keyword evidence="7 14" id="KW-0808">Transferase</keyword>
<proteinExistence type="inferred from homology"/>
<dbReference type="SMART" id="SM00072">
    <property type="entry name" value="GuKc"/>
    <property type="match status" value="1"/>
</dbReference>
<dbReference type="PROSITE" id="PS00856">
    <property type="entry name" value="GUANYLATE_KINASE_1"/>
    <property type="match status" value="1"/>
</dbReference>
<dbReference type="Gene3D" id="3.40.50.300">
    <property type="entry name" value="P-loop containing nucleotide triphosphate hydrolases"/>
    <property type="match status" value="1"/>
</dbReference>
<evidence type="ECO:0000256" key="5">
    <source>
        <dbReference type="ARBA" id="ARBA00016296"/>
    </source>
</evidence>
<evidence type="ECO:0000256" key="8">
    <source>
        <dbReference type="ARBA" id="ARBA00022741"/>
    </source>
</evidence>
<dbReference type="EC" id="2.7.4.8" evidence="4"/>
<dbReference type="InterPro" id="IPR017665">
    <property type="entry name" value="Guanylate_kinase"/>
</dbReference>
<evidence type="ECO:0000259" key="13">
    <source>
        <dbReference type="PROSITE" id="PS50052"/>
    </source>
</evidence>
<evidence type="ECO:0000256" key="6">
    <source>
        <dbReference type="ARBA" id="ARBA00022490"/>
    </source>
</evidence>
<dbReference type="Pfam" id="PF00625">
    <property type="entry name" value="Guanylate_kin"/>
    <property type="match status" value="1"/>
</dbReference>
<name>A0A160VD45_9ZZZZ</name>
<dbReference type="InterPro" id="IPR008144">
    <property type="entry name" value="Guanylate_kin-like_dom"/>
</dbReference>
<dbReference type="AlphaFoldDB" id="A0A160VD45"/>
<dbReference type="InterPro" id="IPR008145">
    <property type="entry name" value="GK/Ca_channel_bsu"/>
</dbReference>
<dbReference type="GO" id="GO:0004385">
    <property type="term" value="F:GMP kinase activity"/>
    <property type="evidence" value="ECO:0007669"/>
    <property type="project" value="UniProtKB-EC"/>
</dbReference>
<evidence type="ECO:0000256" key="7">
    <source>
        <dbReference type="ARBA" id="ARBA00022679"/>
    </source>
</evidence>
<dbReference type="CDD" id="cd00071">
    <property type="entry name" value="GMPK"/>
    <property type="match status" value="1"/>
</dbReference>
<sequence length="192" mass="21961">MKNLIILSAPSGSGKTTLCRALQKRDGSIRFSVSCTTRAKRKGEIDGVDYTFLTDQEFKKRIDNGEFSEWEQIHGNYYYGTLKAILEAAILQQELLLLELDVKGAMSINNIYSEKTLSIFVEPPSMDDLHTRLVKRGTDSEERIAKRLERLTAELEYKSNFDHHIINDDVKHAVDEIMDIIQHENEGVYYGS</sequence>
<protein>
    <recommendedName>
        <fullName evidence="5">Guanylate kinase</fullName>
        <ecNumber evidence="4">2.7.4.8</ecNumber>
    </recommendedName>
    <alternativeName>
        <fullName evidence="11">GMP kinase</fullName>
    </alternativeName>
</protein>
<evidence type="ECO:0000256" key="3">
    <source>
        <dbReference type="ARBA" id="ARBA00005790"/>
    </source>
</evidence>
<comment type="similarity">
    <text evidence="3">Belongs to the guanylate kinase family.</text>
</comment>
<dbReference type="PANTHER" id="PTHR23117">
    <property type="entry name" value="GUANYLATE KINASE-RELATED"/>
    <property type="match status" value="1"/>
</dbReference>
<dbReference type="PANTHER" id="PTHR23117:SF13">
    <property type="entry name" value="GUANYLATE KINASE"/>
    <property type="match status" value="1"/>
</dbReference>
<dbReference type="PROSITE" id="PS50052">
    <property type="entry name" value="GUANYLATE_KINASE_2"/>
    <property type="match status" value="1"/>
</dbReference>
<dbReference type="InterPro" id="IPR027417">
    <property type="entry name" value="P-loop_NTPase"/>
</dbReference>
<gene>
    <name evidence="14" type="ORF">MGWOODY_Mmi339</name>
</gene>
<dbReference type="InterPro" id="IPR020590">
    <property type="entry name" value="Guanylate_kinase_CS"/>
</dbReference>
<keyword evidence="9 14" id="KW-0418">Kinase</keyword>
<comment type="catalytic activity">
    <reaction evidence="12">
        <text>GMP + ATP = GDP + ADP</text>
        <dbReference type="Rhea" id="RHEA:20780"/>
        <dbReference type="ChEBI" id="CHEBI:30616"/>
        <dbReference type="ChEBI" id="CHEBI:58115"/>
        <dbReference type="ChEBI" id="CHEBI:58189"/>
        <dbReference type="ChEBI" id="CHEBI:456216"/>
        <dbReference type="EC" id="2.7.4.8"/>
    </reaction>
</comment>
<evidence type="ECO:0000256" key="9">
    <source>
        <dbReference type="ARBA" id="ARBA00022777"/>
    </source>
</evidence>
<keyword evidence="6" id="KW-0963">Cytoplasm</keyword>
<feature type="domain" description="Guanylate kinase-like" evidence="13">
    <location>
        <begin position="2"/>
        <end position="182"/>
    </location>
</feature>
<evidence type="ECO:0000256" key="12">
    <source>
        <dbReference type="ARBA" id="ARBA00048594"/>
    </source>
</evidence>
<dbReference type="GO" id="GO:0005829">
    <property type="term" value="C:cytosol"/>
    <property type="evidence" value="ECO:0007669"/>
    <property type="project" value="TreeGrafter"/>
</dbReference>
<comment type="subcellular location">
    <subcellularLocation>
        <location evidence="2">Cytoplasm</location>
    </subcellularLocation>
</comment>
<dbReference type="FunFam" id="3.30.63.10:FF:000005">
    <property type="entry name" value="Guanylate kinase"/>
    <property type="match status" value="1"/>
</dbReference>
<comment type="function">
    <text evidence="1">Essential for recycling GMP and indirectly, cGMP.</text>
</comment>
<dbReference type="NCBIfam" id="TIGR03263">
    <property type="entry name" value="guanyl_kin"/>
    <property type="match status" value="1"/>
</dbReference>
<evidence type="ECO:0000256" key="10">
    <source>
        <dbReference type="ARBA" id="ARBA00022840"/>
    </source>
</evidence>
<evidence type="ECO:0000256" key="2">
    <source>
        <dbReference type="ARBA" id="ARBA00004496"/>
    </source>
</evidence>
<reference evidence="14" key="1">
    <citation type="submission" date="2015-10" db="EMBL/GenBank/DDBJ databases">
        <authorList>
            <person name="Gilbert D.G."/>
        </authorList>
    </citation>
    <scope>NUCLEOTIDE SEQUENCE</scope>
</reference>
<dbReference type="EMBL" id="FAXC01000039">
    <property type="protein sequence ID" value="CUV08278.1"/>
    <property type="molecule type" value="Genomic_DNA"/>
</dbReference>
<accession>A0A160VD45</accession>
<dbReference type="Gene3D" id="3.30.63.10">
    <property type="entry name" value="Guanylate Kinase phosphate binding domain"/>
    <property type="match status" value="1"/>
</dbReference>
<keyword evidence="8" id="KW-0547">Nucleotide-binding</keyword>
<dbReference type="SUPFAM" id="SSF52540">
    <property type="entry name" value="P-loop containing nucleoside triphosphate hydrolases"/>
    <property type="match status" value="1"/>
</dbReference>
<evidence type="ECO:0000313" key="14">
    <source>
        <dbReference type="EMBL" id="CUV08278.1"/>
    </source>
</evidence>
<evidence type="ECO:0000256" key="1">
    <source>
        <dbReference type="ARBA" id="ARBA00003531"/>
    </source>
</evidence>
<keyword evidence="10" id="KW-0067">ATP-binding</keyword>
<organism evidence="14">
    <name type="scientific">hydrothermal vent metagenome</name>
    <dbReference type="NCBI Taxonomy" id="652676"/>
    <lineage>
        <taxon>unclassified sequences</taxon>
        <taxon>metagenomes</taxon>
        <taxon>ecological metagenomes</taxon>
    </lineage>
</organism>
<dbReference type="GO" id="GO:0005524">
    <property type="term" value="F:ATP binding"/>
    <property type="evidence" value="ECO:0007669"/>
    <property type="project" value="UniProtKB-KW"/>
</dbReference>